<dbReference type="SUPFAM" id="SSF51445">
    <property type="entry name" value="(Trans)glycosidases"/>
    <property type="match status" value="1"/>
</dbReference>
<proteinExistence type="predicted"/>
<dbReference type="OrthoDB" id="2484068at2"/>
<dbReference type="RefSeq" id="WP_119351625.1">
    <property type="nucleotide sequence ID" value="NZ_QWET01000020.1"/>
</dbReference>
<comment type="caution">
    <text evidence="1">The sequence shown here is derived from an EMBL/GenBank/DDBJ whole genome shotgun (WGS) entry which is preliminary data.</text>
</comment>
<sequence length="976" mass="110916">MNWIKNRWGFTGMNAVILSLAFFSFNHHSKNNIVLESNGFKYEISSSGKNLSFIDKTSGIDYLNADTVSYCAYVKQSGKEYYVSSVSVQGGKLIYGFGDAGVTAEINLVKENDRLVFEVLSVTGDAESLTFVNVPLKLEAMPWEPFAACVLSMNLFTHVRQLPALQDHLWAACYKRFGMEGAEAAMLGVPMEEILPSIRGVIRNAEDIPFSDKGGAWAQLEKEGYGSYLMDFGSLTEKTVDETIKQCRELGFNQVIIHGGGEFYKHGEFELDRAKWPDGWQSFKRINDKLHEAGISSILLTYTFFIDKSSKYVTPVPSEDLGYFSSFTLAEPLGPDDDEIVVKESTSDVSPVTGYFVRNSRTLHVGNELIEFNEVTPTYPYKFKGLTRGVSGTQVTTHPVNEKAYHLREMFGLFVPGPETPLFRSIAKRTAEITDECGFDGLYFDAIDGNDLLAGKENAWYYGTKFIFEVARNLKKPVGMEMCDMPHHYWHYSSRWQAWDRPTRGYKRFIDIHLAAIKSDDPRHGEWMGHTPVINKLAPAENGRLLLPLHLGWWKNYTWDPPQTEPTFPDDIEYLCCKMIGNNAGLSMLGGVDDKTLKEYPLFGRLTPIIKQYEELRHKNYFNDSIRSLLRQPGEEFTLFREEGGGWNFKPVTYQKHKVEGANPQSAKWEVCNKFESQPVKLRIELLMSVKAFDDDDNILLAEFSSPKEFNQKGNAKGVTGRIEESAEKNAGHVGPVGLFNATSKGESPQEGSWLKMEKKFDPWLNLENNQALGVWVKGDGKGELLNLRIESPQYISMGARGDHFIKIDFTGWRYFELVEIESSRFNDYIWPDEYFNVYNSYFYKVDFGRVDKLQLWYNNLPKDKEVSCRIGAIKALPMIPNTVKNPTVIIGEEKIVFPVEMESGMYIEMLSQGDCKLYGAKGELIQEIRLKGEIPEFQKGNNDISFTYENVNGIHSRFQVTIIGEGEPLLKNEKN</sequence>
<reference evidence="1 2" key="1">
    <citation type="journal article" date="2015" name="Int. J. Syst. Evol. Microbiol.">
        <title>Mariniphaga sediminis sp. nov., isolated from coastal sediment.</title>
        <authorList>
            <person name="Wang F.Q."/>
            <person name="Shen Q.Y."/>
            <person name="Chen G.J."/>
            <person name="Du Z.J."/>
        </authorList>
    </citation>
    <scope>NUCLEOTIDE SEQUENCE [LARGE SCALE GENOMIC DNA]</scope>
    <source>
        <strain evidence="1 2">SY21</strain>
    </source>
</reference>
<accession>A0A399CX02</accession>
<evidence type="ECO:0000313" key="1">
    <source>
        <dbReference type="EMBL" id="RIH63508.1"/>
    </source>
</evidence>
<protein>
    <submittedName>
        <fullName evidence="1">Uncharacterized protein</fullName>
    </submittedName>
</protein>
<dbReference type="EMBL" id="QWET01000020">
    <property type="protein sequence ID" value="RIH63508.1"/>
    <property type="molecule type" value="Genomic_DNA"/>
</dbReference>
<dbReference type="SUPFAM" id="SSF49785">
    <property type="entry name" value="Galactose-binding domain-like"/>
    <property type="match status" value="1"/>
</dbReference>
<dbReference type="AlphaFoldDB" id="A0A399CX02"/>
<dbReference type="Proteomes" id="UP000266441">
    <property type="component" value="Unassembled WGS sequence"/>
</dbReference>
<evidence type="ECO:0000313" key="2">
    <source>
        <dbReference type="Proteomes" id="UP000266441"/>
    </source>
</evidence>
<dbReference type="InterPro" id="IPR017853">
    <property type="entry name" value="GH"/>
</dbReference>
<keyword evidence="2" id="KW-1185">Reference proteome</keyword>
<gene>
    <name evidence="1" type="ORF">D1164_19735</name>
</gene>
<organism evidence="1 2">
    <name type="scientific">Mariniphaga sediminis</name>
    <dbReference type="NCBI Taxonomy" id="1628158"/>
    <lineage>
        <taxon>Bacteria</taxon>
        <taxon>Pseudomonadati</taxon>
        <taxon>Bacteroidota</taxon>
        <taxon>Bacteroidia</taxon>
        <taxon>Marinilabiliales</taxon>
        <taxon>Prolixibacteraceae</taxon>
        <taxon>Mariniphaga</taxon>
    </lineage>
</organism>
<name>A0A399CX02_9BACT</name>
<dbReference type="InterPro" id="IPR008979">
    <property type="entry name" value="Galactose-bd-like_sf"/>
</dbReference>